<comment type="caution">
    <text evidence="2">The sequence shown here is derived from an EMBL/GenBank/DDBJ whole genome shotgun (WGS) entry which is preliminary data.</text>
</comment>
<sequence>MFRNKKFYFLLIFALYYTKLKLTHLMSNNPVLMKQYVQNIFSKLQIFFNRYSIPHTTNNVFEHNRLFSREGLVSCLEDSVDEIPNHLTTSTSIDLGTSEFYNSSTIDTTHNENPNPSISIEQICSMIDEELEIINEHDLNNRLESRGSFLTISRQMNMLGFPTLPRSQPCAYQSTNQNLWNVKSILPHTTGSALSINSAATPKKKKMIKILKSKKKRVQTAY</sequence>
<gene>
    <name evidence="2" type="ORF">MG3_01813</name>
</gene>
<accession>A0AB34PX89</accession>
<dbReference type="EMBL" id="AJIX01000012">
    <property type="protein sequence ID" value="KGR14937.1"/>
    <property type="molecule type" value="Genomic_DNA"/>
</dbReference>
<feature type="chain" id="PRO_5044281728" evidence="1">
    <location>
        <begin position="23"/>
        <end position="222"/>
    </location>
</feature>
<feature type="signal peptide" evidence="1">
    <location>
        <begin position="1"/>
        <end position="22"/>
    </location>
</feature>
<evidence type="ECO:0000313" key="3">
    <source>
        <dbReference type="Proteomes" id="UP000030161"/>
    </source>
</evidence>
<protein>
    <submittedName>
        <fullName evidence="2">Uncharacterized protein</fullName>
    </submittedName>
</protein>
<proteinExistence type="predicted"/>
<organism evidence="2 3">
    <name type="scientific">Candida albicans P78048</name>
    <dbReference type="NCBI Taxonomy" id="1094989"/>
    <lineage>
        <taxon>Eukaryota</taxon>
        <taxon>Fungi</taxon>
        <taxon>Dikarya</taxon>
        <taxon>Ascomycota</taxon>
        <taxon>Saccharomycotina</taxon>
        <taxon>Pichiomycetes</taxon>
        <taxon>Debaryomycetaceae</taxon>
        <taxon>Candida/Lodderomyces clade</taxon>
        <taxon>Candida</taxon>
    </lineage>
</organism>
<dbReference type="Proteomes" id="UP000030161">
    <property type="component" value="Unassembled WGS sequence"/>
</dbReference>
<name>A0AB34PX89_CANAX</name>
<evidence type="ECO:0000313" key="2">
    <source>
        <dbReference type="EMBL" id="KGR14937.1"/>
    </source>
</evidence>
<evidence type="ECO:0000256" key="1">
    <source>
        <dbReference type="SAM" id="SignalP"/>
    </source>
</evidence>
<keyword evidence="1" id="KW-0732">Signal</keyword>
<reference evidence="2 3" key="1">
    <citation type="submission" date="2013-12" db="EMBL/GenBank/DDBJ databases">
        <title>The Genome Sequence of Candida albicans P78048.</title>
        <authorList>
            <consortium name="The Broad Institute Genome Sequencing Platform"/>
            <consortium name="The Broad Institute Genome Sequencing Center for Infectious Disease"/>
            <person name="Cuomo C."/>
            <person name="Bennett R."/>
            <person name="Hirakawa M."/>
            <person name="Noverr M."/>
            <person name="Mitchell A."/>
            <person name="Young S.K."/>
            <person name="Zeng Q."/>
            <person name="Gargeya S."/>
            <person name="Fitzgerald M."/>
            <person name="Abouelleil A."/>
            <person name="Alvarado L."/>
            <person name="Berlin A.M."/>
            <person name="Chapman S.B."/>
            <person name="Dewar J."/>
            <person name="Goldberg J."/>
            <person name="Griggs A."/>
            <person name="Gujja S."/>
            <person name="Hansen M."/>
            <person name="Howarth C."/>
            <person name="Imamovic A."/>
            <person name="Larimer J."/>
            <person name="McCowan C."/>
            <person name="Murphy C."/>
            <person name="Pearson M."/>
            <person name="Priest M."/>
            <person name="Roberts A."/>
            <person name="Saif S."/>
            <person name="Shea T."/>
            <person name="Sykes S."/>
            <person name="Wortman J."/>
            <person name="Nusbaum C."/>
            <person name="Birren B."/>
        </authorList>
    </citation>
    <scope>NUCLEOTIDE SEQUENCE [LARGE SCALE GENOMIC DNA]</scope>
    <source>
        <strain evidence="2 3">P78048</strain>
    </source>
</reference>
<dbReference type="AlphaFoldDB" id="A0AB34PX89"/>